<evidence type="ECO:0000259" key="4">
    <source>
        <dbReference type="Pfam" id="PF01753"/>
    </source>
</evidence>
<name>A0A6A4GBF2_9AGAR</name>
<evidence type="ECO:0000256" key="2">
    <source>
        <dbReference type="ARBA" id="ARBA00022771"/>
    </source>
</evidence>
<dbReference type="SUPFAM" id="SSF144232">
    <property type="entry name" value="HIT/MYND zinc finger-like"/>
    <property type="match status" value="1"/>
</dbReference>
<dbReference type="Pfam" id="PF01753">
    <property type="entry name" value="zf-MYND"/>
    <property type="match status" value="1"/>
</dbReference>
<evidence type="ECO:0000313" key="5">
    <source>
        <dbReference type="EMBL" id="KAE9382801.1"/>
    </source>
</evidence>
<protein>
    <recommendedName>
        <fullName evidence="4">MYND-type domain-containing protein</fullName>
    </recommendedName>
</protein>
<evidence type="ECO:0000256" key="1">
    <source>
        <dbReference type="ARBA" id="ARBA00022723"/>
    </source>
</evidence>
<feature type="domain" description="MYND-type" evidence="4">
    <location>
        <begin position="2"/>
        <end position="22"/>
    </location>
</feature>
<evidence type="ECO:0000313" key="6">
    <source>
        <dbReference type="Proteomes" id="UP000799118"/>
    </source>
</evidence>
<keyword evidence="1" id="KW-0479">Metal-binding</keyword>
<dbReference type="AlphaFoldDB" id="A0A6A4GBF2"/>
<accession>A0A6A4GBF2</accession>
<dbReference type="OrthoDB" id="1917726at2759"/>
<dbReference type="EMBL" id="ML770977">
    <property type="protein sequence ID" value="KAE9382801.1"/>
    <property type="molecule type" value="Genomic_DNA"/>
</dbReference>
<reference evidence="5" key="1">
    <citation type="journal article" date="2019" name="Environ. Microbiol.">
        <title>Fungal ecological strategies reflected in gene transcription - a case study of two litter decomposers.</title>
        <authorList>
            <person name="Barbi F."/>
            <person name="Kohler A."/>
            <person name="Barry K."/>
            <person name="Baskaran P."/>
            <person name="Daum C."/>
            <person name="Fauchery L."/>
            <person name="Ihrmark K."/>
            <person name="Kuo A."/>
            <person name="LaButti K."/>
            <person name="Lipzen A."/>
            <person name="Morin E."/>
            <person name="Grigoriev I.V."/>
            <person name="Henrissat B."/>
            <person name="Lindahl B."/>
            <person name="Martin F."/>
        </authorList>
    </citation>
    <scope>NUCLEOTIDE SEQUENCE</scope>
    <source>
        <strain evidence="5">JB14</strain>
    </source>
</reference>
<gene>
    <name evidence="5" type="ORF">BT96DRAFT_1010022</name>
</gene>
<sequence>MTAFYCSQQCQKLDWKRHRPFCQKVAQENAGDYSRQAEHRDTSLLTWIITSELWNICEDNRMMQSEYWQLHPNTLSTTKLVNVVDLTRTEMDLSRVLTLNEASQSTGIAKDNWLLLAAEISNLEIEGKEVSPLVAVRIPGPEGGMVFGMFMQNSDEALAASSRQRKGIHLRNLTLTFR</sequence>
<evidence type="ECO:0000256" key="3">
    <source>
        <dbReference type="ARBA" id="ARBA00022833"/>
    </source>
</evidence>
<dbReference type="GO" id="GO:0008270">
    <property type="term" value="F:zinc ion binding"/>
    <property type="evidence" value="ECO:0007669"/>
    <property type="project" value="UniProtKB-KW"/>
</dbReference>
<dbReference type="Proteomes" id="UP000799118">
    <property type="component" value="Unassembled WGS sequence"/>
</dbReference>
<dbReference type="InterPro" id="IPR002893">
    <property type="entry name" value="Znf_MYND"/>
</dbReference>
<proteinExistence type="predicted"/>
<dbReference type="Gene3D" id="6.10.140.2220">
    <property type="match status" value="1"/>
</dbReference>
<keyword evidence="2" id="KW-0863">Zinc-finger</keyword>
<keyword evidence="3" id="KW-0862">Zinc</keyword>
<keyword evidence="6" id="KW-1185">Reference proteome</keyword>
<organism evidence="5 6">
    <name type="scientific">Gymnopus androsaceus JB14</name>
    <dbReference type="NCBI Taxonomy" id="1447944"/>
    <lineage>
        <taxon>Eukaryota</taxon>
        <taxon>Fungi</taxon>
        <taxon>Dikarya</taxon>
        <taxon>Basidiomycota</taxon>
        <taxon>Agaricomycotina</taxon>
        <taxon>Agaricomycetes</taxon>
        <taxon>Agaricomycetidae</taxon>
        <taxon>Agaricales</taxon>
        <taxon>Marasmiineae</taxon>
        <taxon>Omphalotaceae</taxon>
        <taxon>Gymnopus</taxon>
    </lineage>
</organism>